<accession>A0A914GWM5</accession>
<evidence type="ECO:0000313" key="1">
    <source>
        <dbReference type="Proteomes" id="UP000887572"/>
    </source>
</evidence>
<dbReference type="WBParaSite" id="Gr19_v10_g11433.t1">
    <property type="protein sequence ID" value="Gr19_v10_g11433.t1"/>
    <property type="gene ID" value="Gr19_v10_g11433"/>
</dbReference>
<reference evidence="2" key="1">
    <citation type="submission" date="2022-11" db="UniProtKB">
        <authorList>
            <consortium name="WormBaseParasite"/>
        </authorList>
    </citation>
    <scope>IDENTIFICATION</scope>
</reference>
<keyword evidence="1" id="KW-1185">Reference proteome</keyword>
<proteinExistence type="predicted"/>
<evidence type="ECO:0000313" key="2">
    <source>
        <dbReference type="WBParaSite" id="Gr19_v10_g11433.t1"/>
    </source>
</evidence>
<dbReference type="AlphaFoldDB" id="A0A914GWM5"/>
<name>A0A914GWM5_GLORO</name>
<sequence length="83" mass="9410">MSFTGALEILNDSRTFPVPARPPGQTEVEFSCLIQNCLRDLEDEDKYTREITAQIADPIDKWMALRTNMTGAERIQGGQHTLR</sequence>
<organism evidence="1 2">
    <name type="scientific">Globodera rostochiensis</name>
    <name type="common">Golden nematode worm</name>
    <name type="synonym">Heterodera rostochiensis</name>
    <dbReference type="NCBI Taxonomy" id="31243"/>
    <lineage>
        <taxon>Eukaryota</taxon>
        <taxon>Metazoa</taxon>
        <taxon>Ecdysozoa</taxon>
        <taxon>Nematoda</taxon>
        <taxon>Chromadorea</taxon>
        <taxon>Rhabditida</taxon>
        <taxon>Tylenchina</taxon>
        <taxon>Tylenchomorpha</taxon>
        <taxon>Tylenchoidea</taxon>
        <taxon>Heteroderidae</taxon>
        <taxon>Heteroderinae</taxon>
        <taxon>Globodera</taxon>
    </lineage>
</organism>
<protein>
    <submittedName>
        <fullName evidence="2">Uncharacterized protein</fullName>
    </submittedName>
</protein>
<dbReference type="Proteomes" id="UP000887572">
    <property type="component" value="Unplaced"/>
</dbReference>